<feature type="compositionally biased region" description="Basic and acidic residues" evidence="1">
    <location>
        <begin position="32"/>
        <end position="41"/>
    </location>
</feature>
<reference evidence="3" key="1">
    <citation type="submission" date="2017-02" db="UniProtKB">
        <authorList>
            <consortium name="WormBaseParasite"/>
        </authorList>
    </citation>
    <scope>IDENTIFICATION</scope>
</reference>
<sequence length="326" mass="36853">MRSVMSLADTTSSFEDRGLNDETDESDALNADDSKDTRDGETDSEYCFPDQVYLVGTAHFSRKSQMDVLRTIREVQPDFVMVELCPSRVSLLSMDEKTLLRETKQPTMEKLINIIKESGVIRGVLYILLLSMTAHVTKQLDVAPGGEMRAAYTYKVPQCRIVLGDRPVHITIQRAVGSLNLFQKIRFLYSLITSLNTKITSEDVERCKKADILEAFLDGVSEKFPPLSRILVDERDLYMVNTLQKVLRSTKYQPVKAVAVVGIGHVRGMVSKWGKRTSTAELLKIPEPSRAFKIIKYGFKGLIISLMVYGTYRCGSRIYNKIFAQK</sequence>
<dbReference type="Proteomes" id="UP000046393">
    <property type="component" value="Unplaced"/>
</dbReference>
<name>A0A0N5AM23_9BILA</name>
<keyword evidence="2" id="KW-1185">Reference proteome</keyword>
<dbReference type="CDD" id="cd14726">
    <property type="entry name" value="TraB_PrgY-like"/>
    <property type="match status" value="1"/>
</dbReference>
<dbReference type="InterPro" id="IPR046345">
    <property type="entry name" value="TraB_PrgY-like"/>
</dbReference>
<evidence type="ECO:0000313" key="2">
    <source>
        <dbReference type="Proteomes" id="UP000046393"/>
    </source>
</evidence>
<evidence type="ECO:0000256" key="1">
    <source>
        <dbReference type="SAM" id="MobiDB-lite"/>
    </source>
</evidence>
<dbReference type="Pfam" id="PF01963">
    <property type="entry name" value="TraB_PrgY_gumN"/>
    <property type="match status" value="1"/>
</dbReference>
<dbReference type="InterPro" id="IPR002816">
    <property type="entry name" value="TraB/PrgY/GumN_fam"/>
</dbReference>
<accession>A0A0N5AM23</accession>
<organism evidence="2 3">
    <name type="scientific">Syphacia muris</name>
    <dbReference type="NCBI Taxonomy" id="451379"/>
    <lineage>
        <taxon>Eukaryota</taxon>
        <taxon>Metazoa</taxon>
        <taxon>Ecdysozoa</taxon>
        <taxon>Nematoda</taxon>
        <taxon>Chromadorea</taxon>
        <taxon>Rhabditida</taxon>
        <taxon>Spirurina</taxon>
        <taxon>Oxyuridomorpha</taxon>
        <taxon>Oxyuroidea</taxon>
        <taxon>Oxyuridae</taxon>
        <taxon>Syphacia</taxon>
    </lineage>
</organism>
<dbReference type="AlphaFoldDB" id="A0A0N5AM23"/>
<dbReference type="STRING" id="451379.A0A0N5AM23"/>
<evidence type="ECO:0000313" key="3">
    <source>
        <dbReference type="WBParaSite" id="SMUV_0000561401-mRNA-1"/>
    </source>
</evidence>
<feature type="region of interest" description="Disordered" evidence="1">
    <location>
        <begin position="1"/>
        <end position="43"/>
    </location>
</feature>
<dbReference type="PANTHER" id="PTHR21530:SF7">
    <property type="entry name" value="TRAB DOMAIN-CONTAINING PROTEIN"/>
    <property type="match status" value="1"/>
</dbReference>
<proteinExistence type="predicted"/>
<protein>
    <submittedName>
        <fullName evidence="3">TraB domain-containing protein</fullName>
    </submittedName>
</protein>
<dbReference type="WBParaSite" id="SMUV_0000561401-mRNA-1">
    <property type="protein sequence ID" value="SMUV_0000561401-mRNA-1"/>
    <property type="gene ID" value="SMUV_0000561401"/>
</dbReference>
<dbReference type="PANTHER" id="PTHR21530">
    <property type="entry name" value="PHEROMONE SHUTDOWN PROTEIN"/>
    <property type="match status" value="1"/>
</dbReference>